<feature type="region of interest" description="Disordered" evidence="1">
    <location>
        <begin position="116"/>
        <end position="169"/>
    </location>
</feature>
<accession>A0AAU7AWS5</accession>
<evidence type="ECO:0000256" key="1">
    <source>
        <dbReference type="SAM" id="MobiDB-lite"/>
    </source>
</evidence>
<dbReference type="EMBL" id="CP114014">
    <property type="protein sequence ID" value="XAY06142.1"/>
    <property type="molecule type" value="Genomic_DNA"/>
</dbReference>
<dbReference type="AlphaFoldDB" id="A0AAU7AWS5"/>
<gene>
    <name evidence="2" type="ORF">DSM112329_03005</name>
</gene>
<organism evidence="2">
    <name type="scientific">Paraconexibacter sp. AEG42_29</name>
    <dbReference type="NCBI Taxonomy" id="2997339"/>
    <lineage>
        <taxon>Bacteria</taxon>
        <taxon>Bacillati</taxon>
        <taxon>Actinomycetota</taxon>
        <taxon>Thermoleophilia</taxon>
        <taxon>Solirubrobacterales</taxon>
        <taxon>Paraconexibacteraceae</taxon>
        <taxon>Paraconexibacter</taxon>
    </lineage>
</organism>
<reference evidence="2" key="1">
    <citation type="submission" date="2022-12" db="EMBL/GenBank/DDBJ databases">
        <title>Paraconexibacter alkalitolerans sp. nov. and Baekduia alba sp. nov., isolated from soil and emended description of the genera Paraconexibacter (Chun et al., 2020) and Baekduia (An et al., 2020).</title>
        <authorList>
            <person name="Vieira S."/>
            <person name="Huber K.J."/>
            <person name="Geppert A."/>
            <person name="Wolf J."/>
            <person name="Neumann-Schaal M."/>
            <person name="Muesken M."/>
            <person name="Overmann J."/>
        </authorList>
    </citation>
    <scope>NUCLEOTIDE SEQUENCE</scope>
    <source>
        <strain evidence="2">AEG42_29</strain>
    </source>
</reference>
<evidence type="ECO:0000313" key="2">
    <source>
        <dbReference type="EMBL" id="XAY06142.1"/>
    </source>
</evidence>
<protein>
    <submittedName>
        <fullName evidence="2">Uncharacterized protein</fullName>
    </submittedName>
</protein>
<sequence length="169" mass="19093">MLEGINTNDIIVGAYSDREGGVCPMLAAHRCGGRTSFVSFAKAWDAFAGVKRARRASERELRILRTYLEASLMEEQSAPVSDLGSAIQAHQEIRRERHSREAFVVPALGDAISEHQATARDRRAREAAEDDGNWGFLRSRREDRDTQRALDRVERERELADREQELTPA</sequence>
<feature type="compositionally biased region" description="Basic and acidic residues" evidence="1">
    <location>
        <begin position="139"/>
        <end position="169"/>
    </location>
</feature>
<proteinExistence type="predicted"/>
<dbReference type="KEGG" id="parq:DSM112329_03005"/>
<name>A0AAU7AWS5_9ACTN</name>
<feature type="compositionally biased region" description="Basic and acidic residues" evidence="1">
    <location>
        <begin position="117"/>
        <end position="127"/>
    </location>
</feature>